<dbReference type="InterPro" id="IPR036388">
    <property type="entry name" value="WH-like_DNA-bd_sf"/>
</dbReference>
<evidence type="ECO:0000259" key="8">
    <source>
        <dbReference type="Pfam" id="PF08281"/>
    </source>
</evidence>
<evidence type="ECO:0000256" key="6">
    <source>
        <dbReference type="SAM" id="MobiDB-lite"/>
    </source>
</evidence>
<keyword evidence="4" id="KW-0238">DNA-binding</keyword>
<keyword evidence="2" id="KW-0805">Transcription regulation</keyword>
<dbReference type="Gene3D" id="1.10.1740.10">
    <property type="match status" value="1"/>
</dbReference>
<keyword evidence="5" id="KW-0804">Transcription</keyword>
<dbReference type="PANTHER" id="PTHR43133">
    <property type="entry name" value="RNA POLYMERASE ECF-TYPE SIGMA FACTO"/>
    <property type="match status" value="1"/>
</dbReference>
<dbReference type="SUPFAM" id="SSF88659">
    <property type="entry name" value="Sigma3 and sigma4 domains of RNA polymerase sigma factors"/>
    <property type="match status" value="1"/>
</dbReference>
<dbReference type="EMBL" id="JBEZNA010000026">
    <property type="protein sequence ID" value="MEU9578311.1"/>
    <property type="molecule type" value="Genomic_DNA"/>
</dbReference>
<dbReference type="NCBIfam" id="TIGR02983">
    <property type="entry name" value="SigE-fam_strep"/>
    <property type="match status" value="1"/>
</dbReference>
<sequence>MKTDAEAEFRAFMASRWHRMLRTAHLLTGHHHDAEDLVQTALAKAYARWERVRRSDDPDAYVWRIMINANRDRLRVPRAREWLTNRFPEAAASERTDSITEHSALMAALARLPQRQRAVVVLRYLEDRSESEVAALLGTRVGTVRSHAARALRKLRAEPAVTGCDRGPAPSERSEAAQEEVRR</sequence>
<dbReference type="Pfam" id="PF08281">
    <property type="entry name" value="Sigma70_r4_2"/>
    <property type="match status" value="1"/>
</dbReference>
<accession>A0ABV3EQ79</accession>
<dbReference type="PANTHER" id="PTHR43133:SF50">
    <property type="entry name" value="ECF RNA POLYMERASE SIGMA FACTOR SIGM"/>
    <property type="match status" value="1"/>
</dbReference>
<gene>
    <name evidence="9" type="ORF">AB0D95_13765</name>
</gene>
<comment type="caution">
    <text evidence="9">The sequence shown here is derived from an EMBL/GenBank/DDBJ whole genome shotgun (WGS) entry which is preliminary data.</text>
</comment>
<dbReference type="CDD" id="cd06171">
    <property type="entry name" value="Sigma70_r4"/>
    <property type="match status" value="1"/>
</dbReference>
<feature type="domain" description="RNA polymerase sigma-70 region 2" evidence="7">
    <location>
        <begin position="20"/>
        <end position="75"/>
    </location>
</feature>
<dbReference type="Gene3D" id="1.10.10.10">
    <property type="entry name" value="Winged helix-like DNA-binding domain superfamily/Winged helix DNA-binding domain"/>
    <property type="match status" value="1"/>
</dbReference>
<evidence type="ECO:0000313" key="10">
    <source>
        <dbReference type="Proteomes" id="UP001551584"/>
    </source>
</evidence>
<protein>
    <submittedName>
        <fullName evidence="9">SigE family RNA polymerase sigma factor</fullName>
    </submittedName>
</protein>
<keyword evidence="10" id="KW-1185">Reference proteome</keyword>
<evidence type="ECO:0000256" key="2">
    <source>
        <dbReference type="ARBA" id="ARBA00023015"/>
    </source>
</evidence>
<dbReference type="SUPFAM" id="SSF88946">
    <property type="entry name" value="Sigma2 domain of RNA polymerase sigma factors"/>
    <property type="match status" value="1"/>
</dbReference>
<reference evidence="9 10" key="1">
    <citation type="submission" date="2024-06" db="EMBL/GenBank/DDBJ databases">
        <title>The Natural Products Discovery Center: Release of the First 8490 Sequenced Strains for Exploring Actinobacteria Biosynthetic Diversity.</title>
        <authorList>
            <person name="Kalkreuter E."/>
            <person name="Kautsar S.A."/>
            <person name="Yang D."/>
            <person name="Bader C.D."/>
            <person name="Teijaro C.N."/>
            <person name="Fluegel L."/>
            <person name="Davis C.M."/>
            <person name="Simpson J.R."/>
            <person name="Lauterbach L."/>
            <person name="Steele A.D."/>
            <person name="Gui C."/>
            <person name="Meng S."/>
            <person name="Li G."/>
            <person name="Viehrig K."/>
            <person name="Ye F."/>
            <person name="Su P."/>
            <person name="Kiefer A.F."/>
            <person name="Nichols A."/>
            <person name="Cepeda A.J."/>
            <person name="Yan W."/>
            <person name="Fan B."/>
            <person name="Jiang Y."/>
            <person name="Adhikari A."/>
            <person name="Zheng C.-J."/>
            <person name="Schuster L."/>
            <person name="Cowan T.M."/>
            <person name="Smanski M.J."/>
            <person name="Chevrette M.G."/>
            <person name="De Carvalho L.P.S."/>
            <person name="Shen B."/>
        </authorList>
    </citation>
    <scope>NUCLEOTIDE SEQUENCE [LARGE SCALE GENOMIC DNA]</scope>
    <source>
        <strain evidence="9 10">NPDC048117</strain>
    </source>
</reference>
<dbReference type="NCBIfam" id="TIGR02937">
    <property type="entry name" value="sigma70-ECF"/>
    <property type="match status" value="1"/>
</dbReference>
<evidence type="ECO:0000256" key="4">
    <source>
        <dbReference type="ARBA" id="ARBA00023125"/>
    </source>
</evidence>
<dbReference type="Pfam" id="PF04542">
    <property type="entry name" value="Sigma70_r2"/>
    <property type="match status" value="1"/>
</dbReference>
<dbReference type="InterPro" id="IPR014325">
    <property type="entry name" value="RNA_pol_sigma-E_actinobac"/>
</dbReference>
<proteinExistence type="inferred from homology"/>
<organism evidence="9 10">
    <name type="scientific">Streptomyces chilikensis</name>
    <dbReference type="NCBI Taxonomy" id="1194079"/>
    <lineage>
        <taxon>Bacteria</taxon>
        <taxon>Bacillati</taxon>
        <taxon>Actinomycetota</taxon>
        <taxon>Actinomycetes</taxon>
        <taxon>Kitasatosporales</taxon>
        <taxon>Streptomycetaceae</taxon>
        <taxon>Streptomyces</taxon>
    </lineage>
</organism>
<evidence type="ECO:0000259" key="7">
    <source>
        <dbReference type="Pfam" id="PF04542"/>
    </source>
</evidence>
<feature type="compositionally biased region" description="Basic and acidic residues" evidence="6">
    <location>
        <begin position="172"/>
        <end position="183"/>
    </location>
</feature>
<dbReference type="InterPro" id="IPR007627">
    <property type="entry name" value="RNA_pol_sigma70_r2"/>
</dbReference>
<name>A0ABV3EQ79_9ACTN</name>
<feature type="region of interest" description="Disordered" evidence="6">
    <location>
        <begin position="159"/>
        <end position="183"/>
    </location>
</feature>
<dbReference type="Proteomes" id="UP001551584">
    <property type="component" value="Unassembled WGS sequence"/>
</dbReference>
<dbReference type="InterPro" id="IPR013324">
    <property type="entry name" value="RNA_pol_sigma_r3/r4-like"/>
</dbReference>
<dbReference type="InterPro" id="IPR014284">
    <property type="entry name" value="RNA_pol_sigma-70_dom"/>
</dbReference>
<evidence type="ECO:0000256" key="1">
    <source>
        <dbReference type="ARBA" id="ARBA00010641"/>
    </source>
</evidence>
<dbReference type="InterPro" id="IPR013249">
    <property type="entry name" value="RNA_pol_sigma70_r4_t2"/>
</dbReference>
<evidence type="ECO:0000256" key="5">
    <source>
        <dbReference type="ARBA" id="ARBA00023163"/>
    </source>
</evidence>
<dbReference type="InterPro" id="IPR013325">
    <property type="entry name" value="RNA_pol_sigma_r2"/>
</dbReference>
<evidence type="ECO:0000313" key="9">
    <source>
        <dbReference type="EMBL" id="MEU9578311.1"/>
    </source>
</evidence>
<dbReference type="InterPro" id="IPR039425">
    <property type="entry name" value="RNA_pol_sigma-70-like"/>
</dbReference>
<feature type="domain" description="RNA polymerase sigma factor 70 region 4 type 2" evidence="8">
    <location>
        <begin position="104"/>
        <end position="155"/>
    </location>
</feature>
<evidence type="ECO:0000256" key="3">
    <source>
        <dbReference type="ARBA" id="ARBA00023082"/>
    </source>
</evidence>
<dbReference type="RefSeq" id="WP_359272234.1">
    <property type="nucleotide sequence ID" value="NZ_JBEZNA010000026.1"/>
</dbReference>
<keyword evidence="3" id="KW-0731">Sigma factor</keyword>
<comment type="similarity">
    <text evidence="1">Belongs to the sigma-70 factor family. ECF subfamily.</text>
</comment>